<geneLocation type="plasmid" evidence="2 3">
    <name>unnamed1</name>
</geneLocation>
<feature type="compositionally biased region" description="Gly residues" evidence="1">
    <location>
        <begin position="1497"/>
        <end position="1506"/>
    </location>
</feature>
<reference evidence="2 3" key="1">
    <citation type="journal article" date="2016" name="ISME J.">
        <title>Global occurrence and heterogeneity of the Roseobacter-clade species Ruegeria mobilis.</title>
        <authorList>
            <person name="Sonnenschein E."/>
            <person name="Gram L."/>
        </authorList>
    </citation>
    <scope>NUCLEOTIDE SEQUENCE [LARGE SCALE GENOMIC DNA]</scope>
    <source>
        <strain evidence="2 3">F1926</strain>
        <plasmid evidence="2 3">unnamed1</plasmid>
    </source>
</reference>
<feature type="region of interest" description="Disordered" evidence="1">
    <location>
        <begin position="1456"/>
        <end position="1520"/>
    </location>
</feature>
<evidence type="ECO:0000313" key="2">
    <source>
        <dbReference type="EMBL" id="ANP42190.1"/>
    </source>
</evidence>
<name>A0A1B1A6K3_9RHOB</name>
<accession>A0A1B1A6K3</accession>
<keyword evidence="2" id="KW-0614">Plasmid</keyword>
<dbReference type="EMBL" id="CP015231">
    <property type="protein sequence ID" value="ANP42190.1"/>
    <property type="molecule type" value="Genomic_DNA"/>
</dbReference>
<gene>
    <name evidence="2" type="ORF">K529_015530</name>
</gene>
<sequence>MDKQKGFDVPVDGEAINLPLVYGYAKVGGVRSVVHTADNGAIVAPPSGFEDRAVNLGVGNHGGSKKEYMVVQQAFCHGDIDEFLDFEVDDQNYDYHKFSHHIRLSKNGGVADPTAVAFNVPLGNTNKFTGMAWASQVYKLNRDDPEYSGTPNLTAYIRGTRVRDIFNDNGEWKFSNDYTFSNNSAVVIADYLTRPIEKGGRGLPDNKVDLASFGHAKAICDTIVASNVDVRGRVNGVRPVQDGQVEPLPSKRDLRLYECNLVIDTSSPSRDIIEQLLETMAQAKLVYSNGIYKLKLDYPASDVEQDTLITATYSDNDILGKIEVAVAGASERFNRCEVKFKNESMDYANDSVSWPVRGSAAHVQYLAEDNGKPNETTYTLFGGTHRQSALAKAEEIVRESRIGKTIKFKIDRKALVHEIGDIFKLNSVASKITNELFKITGIRIDSELNATIQAERFDWNSLSWNVEDSYVEPAIVIPGTVVPNVSNLTWTDGSRIGDNKNNGYLTWTAPDTTSVRRYHIWAKRPAVGEWVKISETVEDHFDIPADFNSEGHDYQFLVKTENSRGYISQGAMVLADQMPNLVPVSGVSYEVGMNTVKLAWSNAVPQLVGAYKVYMGTSNVRGDAILYGTTASTEMIVSPLTISNYYFWIDAVGMDGSVAAGSSIVVSALELGIKSGDISANTITWSHLANNVQSDMEGYVSSANAHAQAANTSAQAAQVHANSANTAKTTAQNAATSANNSASAAATSASQASISANNSAQSAAASANSALAANTHAGTAKTYRDQAAISKNDASGSATAAATSAGVATSVRDNMIARSLNPVFEYGKDGWEQDRGDGNYASNVTVANGPTGGNALKIDSAMWIRTIDKMPVDTSRTYRMIVRVKAVGGTSTCYGGVDTFDQNGDRITGGAGTHRYVAGSMTVPDDGNWHEMTGTITGEGADSDQFRPGTAMINPVVIVNYASSTANYTLVDVAYLEDAEESTIAATHASAASTSASSAAASANNSAQSASAANSSKNAAETARSQALTYRNEVATSAAEAAGSASAAAIVEGVVTKTMSSENFSNPVLKDWNNSINMPEGFGDERINSGNRYFSKVAGKYYNALQFVVLDQNDGHANRPYCRIDSSLNHELELPSANKLDALRVTLEVEKISGDWGGACSRVSWIRADDGGTNAHQYYYFEDNLSDENGVIQTVEFEMTKPNGFNPGTNPNSSYLALYFFGTGNYGGKQDLPVKWKLHRVSVKQITQGASTQISQKAISDIEGNQSAAIVMRASTSNSALLELTSLTDAETGGSITAARIAAESILLDGSVKANKMDVDGLLQISENGALSIGKTGASDYANSGIFFGRDGSNTGFGFFAGRNDGNEEQYIRVVKDSFTIRNAQFEISSDTGATSTYPQSGTYTLDSSSTVIRSLVLAGGGGGGGAGADMFYNGQHGSPGAATVVELLDDNNNVLETWQSGSGSGGSGGNKSSFGDPGGQQTASWRYSQVSPYANGGVGGSGNGRETGEAGRGSPLTTINDYVLPPAATKIRITIGGGGAGGYNTSDSMRGQPGSAGLVKLVVEGSGVLTAGVLSQSPSVSGTIHVSNGVELPALGPGLWTVSGSNFSKEVDNHQIGSDVKVFVAKGRPKATSGNHTISYVFWPMK</sequence>
<dbReference type="SUPFAM" id="SSF49265">
    <property type="entry name" value="Fibronectin type III"/>
    <property type="match status" value="1"/>
</dbReference>
<feature type="region of interest" description="Disordered" evidence="1">
    <location>
        <begin position="711"/>
        <end position="732"/>
    </location>
</feature>
<dbReference type="InterPro" id="IPR036116">
    <property type="entry name" value="FN3_sf"/>
</dbReference>
<feature type="compositionally biased region" description="Polar residues" evidence="1">
    <location>
        <begin position="1480"/>
        <end position="1493"/>
    </location>
</feature>
<dbReference type="KEGG" id="rmb:K529_015530"/>
<dbReference type="Proteomes" id="UP000013243">
    <property type="component" value="Plasmid unnamed1"/>
</dbReference>
<organism evidence="2 3">
    <name type="scientific">Tritonibacter mobilis F1926</name>
    <dbReference type="NCBI Taxonomy" id="1265309"/>
    <lineage>
        <taxon>Bacteria</taxon>
        <taxon>Pseudomonadati</taxon>
        <taxon>Pseudomonadota</taxon>
        <taxon>Alphaproteobacteria</taxon>
        <taxon>Rhodobacterales</taxon>
        <taxon>Paracoccaceae</taxon>
        <taxon>Tritonibacter</taxon>
    </lineage>
</organism>
<evidence type="ECO:0000256" key="1">
    <source>
        <dbReference type="SAM" id="MobiDB-lite"/>
    </source>
</evidence>
<protein>
    <submittedName>
        <fullName evidence="2">Uncharacterized protein</fullName>
    </submittedName>
</protein>
<proteinExistence type="predicted"/>
<evidence type="ECO:0000313" key="3">
    <source>
        <dbReference type="Proteomes" id="UP000013243"/>
    </source>
</evidence>